<comment type="caution">
    <text evidence="2">The sequence shown here is derived from an EMBL/GenBank/DDBJ whole genome shotgun (WGS) entry which is preliminary data.</text>
</comment>
<evidence type="ECO:0000313" key="3">
    <source>
        <dbReference type="Proteomes" id="UP001596456"/>
    </source>
</evidence>
<protein>
    <submittedName>
        <fullName evidence="2">Class I adenylate-forming enzyme family protein</fullName>
    </submittedName>
</protein>
<dbReference type="Proteomes" id="UP001596456">
    <property type="component" value="Unassembled WGS sequence"/>
</dbReference>
<name>A0ABW2KYP5_9PROT</name>
<dbReference type="PANTHER" id="PTHR43767">
    <property type="entry name" value="LONG-CHAIN-FATTY-ACID--COA LIGASE"/>
    <property type="match status" value="1"/>
</dbReference>
<keyword evidence="3" id="KW-1185">Reference proteome</keyword>
<proteinExistence type="predicted"/>
<dbReference type="Pfam" id="PF00501">
    <property type="entry name" value="AMP-binding"/>
    <property type="match status" value="1"/>
</dbReference>
<gene>
    <name evidence="2" type="ORF">ACFQPS_18705</name>
</gene>
<dbReference type="RefSeq" id="WP_377360740.1">
    <property type="nucleotide sequence ID" value="NZ_JBHTCM010000028.1"/>
</dbReference>
<dbReference type="SUPFAM" id="SSF56801">
    <property type="entry name" value="Acetyl-CoA synthetase-like"/>
    <property type="match status" value="1"/>
</dbReference>
<dbReference type="InterPro" id="IPR042099">
    <property type="entry name" value="ANL_N_sf"/>
</dbReference>
<evidence type="ECO:0000259" key="1">
    <source>
        <dbReference type="Pfam" id="PF00501"/>
    </source>
</evidence>
<accession>A0ABW2KYP5</accession>
<reference evidence="3" key="1">
    <citation type="journal article" date="2019" name="Int. J. Syst. Evol. Microbiol.">
        <title>The Global Catalogue of Microorganisms (GCM) 10K type strain sequencing project: providing services to taxonomists for standard genome sequencing and annotation.</title>
        <authorList>
            <consortium name="The Broad Institute Genomics Platform"/>
            <consortium name="The Broad Institute Genome Sequencing Center for Infectious Disease"/>
            <person name="Wu L."/>
            <person name="Ma J."/>
        </authorList>
    </citation>
    <scope>NUCLEOTIDE SEQUENCE [LARGE SCALE GENOMIC DNA]</scope>
    <source>
        <strain evidence="3">CGMCC 1.16275</strain>
    </source>
</reference>
<dbReference type="InterPro" id="IPR050237">
    <property type="entry name" value="ATP-dep_AMP-bd_enzyme"/>
</dbReference>
<dbReference type="Gene3D" id="3.40.50.12780">
    <property type="entry name" value="N-terminal domain of ligase-like"/>
    <property type="match status" value="1"/>
</dbReference>
<dbReference type="InterPro" id="IPR000873">
    <property type="entry name" value="AMP-dep_synth/lig_dom"/>
</dbReference>
<dbReference type="EMBL" id="JBHTCM010000028">
    <property type="protein sequence ID" value="MFC7335204.1"/>
    <property type="molecule type" value="Genomic_DNA"/>
</dbReference>
<dbReference type="PANTHER" id="PTHR43767:SF1">
    <property type="entry name" value="NONRIBOSOMAL PEPTIDE SYNTHASE PES1 (EUROFUNG)-RELATED"/>
    <property type="match status" value="1"/>
</dbReference>
<evidence type="ECO:0000313" key="2">
    <source>
        <dbReference type="EMBL" id="MFC7335204.1"/>
    </source>
</evidence>
<organism evidence="2 3">
    <name type="scientific">Rhodocista pekingensis</name>
    <dbReference type="NCBI Taxonomy" id="201185"/>
    <lineage>
        <taxon>Bacteria</taxon>
        <taxon>Pseudomonadati</taxon>
        <taxon>Pseudomonadota</taxon>
        <taxon>Alphaproteobacteria</taxon>
        <taxon>Rhodospirillales</taxon>
        <taxon>Azospirillaceae</taxon>
        <taxon>Rhodocista</taxon>
    </lineage>
</organism>
<feature type="domain" description="AMP-dependent synthetase/ligase" evidence="1">
    <location>
        <begin position="15"/>
        <end position="370"/>
    </location>
</feature>
<sequence length="427" mass="44454">MSAARRLTDPLEAGAALDAAAPALIEDGRVLSHQDLLVQVDALASLLQRWLSPGDRSATGRIGPRVGVCALNSMRHVIAVLAIFRAGAVWVPINPHHGPEINRTLIRQADLDLLLIEADCAPAVGTGSVSALLIDEGGELDRHLNRALGDRPGMVPEGAEDIVCIRFVGIPEGRFRGILLPARCFLGVQLTLERLFAPVAADLSLLAAPLSEDAVHFVLPVLGAGGAHRLLRHAGPAGILDALRQEVTLAYLPPALVPLLLGEGDFAPSDFPALRHLACGAGGLPPGLAARARERFGPRLSTLFGLPEAPLTVAALGGAEMGETGPGASVGPPCEGSRIALLEPDGVLRQEPGAVGEVVVAGDLVMAGYLNAPVETDAAFHEGWLRTGEVGALDARGHLMLGERAVSTAATTDDGWPADRRRHTLNA</sequence>